<evidence type="ECO:0000313" key="5">
    <source>
        <dbReference type="Proteomes" id="UP001359485"/>
    </source>
</evidence>
<dbReference type="PANTHER" id="PTHR15157">
    <property type="entry name" value="UV RADIATION RESISTANCE-ASSOCIATED GENE PROTEIN"/>
    <property type="match status" value="1"/>
</dbReference>
<evidence type="ECO:0000313" key="4">
    <source>
        <dbReference type="EMBL" id="KAK6632179.1"/>
    </source>
</evidence>
<keyword evidence="1 2" id="KW-0175">Coiled coil</keyword>
<reference evidence="4 5" key="1">
    <citation type="submission" date="2023-09" db="EMBL/GenBank/DDBJ databases">
        <title>Genomes of two closely related lineages of the louse Polyplax serrata with different host specificities.</title>
        <authorList>
            <person name="Martinu J."/>
            <person name="Tarabai H."/>
            <person name="Stefka J."/>
            <person name="Hypsa V."/>
        </authorList>
    </citation>
    <scope>NUCLEOTIDE SEQUENCE [LARGE SCALE GENOMIC DNA]</scope>
    <source>
        <strain evidence="4">98ZLc_SE</strain>
    </source>
</reference>
<keyword evidence="5" id="KW-1185">Reference proteome</keyword>
<evidence type="ECO:0000256" key="3">
    <source>
        <dbReference type="SAM" id="MobiDB-lite"/>
    </source>
</evidence>
<dbReference type="EMBL" id="JAWJWF010000005">
    <property type="protein sequence ID" value="KAK6632179.1"/>
    <property type="molecule type" value="Genomic_DNA"/>
</dbReference>
<dbReference type="PANTHER" id="PTHR15157:SF5">
    <property type="entry name" value="UV RADIATION RESISTANCE-ASSOCIATED GENE PROTEIN"/>
    <property type="match status" value="1"/>
</dbReference>
<protein>
    <recommendedName>
        <fullName evidence="6">UV radiation resistance-associated gene protein</fullName>
    </recommendedName>
</protein>
<feature type="region of interest" description="Disordered" evidence="3">
    <location>
        <begin position="626"/>
        <end position="647"/>
    </location>
</feature>
<feature type="compositionally biased region" description="Basic and acidic residues" evidence="3">
    <location>
        <begin position="629"/>
        <end position="642"/>
    </location>
</feature>
<accession>A0ABR1B1Q4</accession>
<feature type="region of interest" description="Disordered" evidence="3">
    <location>
        <begin position="707"/>
        <end position="756"/>
    </location>
</feature>
<proteinExistence type="predicted"/>
<feature type="coiled-coil region" evidence="2">
    <location>
        <begin position="267"/>
        <end position="301"/>
    </location>
</feature>
<gene>
    <name evidence="4" type="ORF">RUM44_007209</name>
</gene>
<evidence type="ECO:0000256" key="2">
    <source>
        <dbReference type="SAM" id="Coils"/>
    </source>
</evidence>
<name>A0ABR1B1Q4_POLSC</name>
<evidence type="ECO:0000256" key="1">
    <source>
        <dbReference type="ARBA" id="ARBA00023054"/>
    </source>
</evidence>
<comment type="caution">
    <text evidence="4">The sequence shown here is derived from an EMBL/GenBank/DDBJ whole genome shotgun (WGS) entry which is preliminary data.</text>
</comment>
<sequence>MFLTQHFVPRWKKEWLPLSSQQLRLRNLIRILAFGIENDKKETLGTKSNTNNGVDGESQSVGESYYFTLHATTMSAPFYTSEKLKGGSLKWKELEMSCWEGTVPNSVDAVVIRLWFSNPLEGEDKVLAVWGVYLSGLMYLGSSLRVDIPLKPSSIVFLMPGGYFTDPKCLASDTKLRYSCVTVKKCDVRPSYSISSLKRLQTLQHVIKKEVADAEMLKKKISMGDFFMNESRGRTTLRKLLNKHKPKTNHIDLMRVKENIEITKYRVNILKEEKNIMLSRLNDLDKQIKSLSKSNQSQESKIIENNKLLKLEIFNHREWKRSYIDRREKYLHSKAMLNLRKKHLISELNLIYPIAETSSDKFTICGVHLPNSEDFAGHDDLQISIALGFVTHIIQMISVFLQIPLRYPVVHYGSRSRILDPITDKMPDSEREFCLFIKGKEKLQFHYAVYLLNKNIAQMRWLCGLPTSDLRNTLENLASLVKMKFGSTNLDQGSRSLSSSTADICGSNVSVSSPLSSVKSFQSKKFLRTHYMSESRTDLLGRGITSSSIHVPGHRISKSMGSSKDFPGSLFAAKNRHLLSGSGKTVNKNLSCSLDKGLNEYEDTINCTKSEADQFGSDPMLSCSITKGVHSEGRPTTRKTDSPKMSFLDDDVEVPVMVGSAQSGQNQCSSLNLPRESCKEYGASFTDDKSDTDSAVEVVVSDFEKQVESAESSSENKNTKKSETNPSCTMSGAGEEIPVTGNKCDTEKSLRTGDSLLDSVTNRTEALVHQTTSFNRVRTRFKSTLESSN</sequence>
<organism evidence="4 5">
    <name type="scientific">Polyplax serrata</name>
    <name type="common">Common mouse louse</name>
    <dbReference type="NCBI Taxonomy" id="468196"/>
    <lineage>
        <taxon>Eukaryota</taxon>
        <taxon>Metazoa</taxon>
        <taxon>Ecdysozoa</taxon>
        <taxon>Arthropoda</taxon>
        <taxon>Hexapoda</taxon>
        <taxon>Insecta</taxon>
        <taxon>Pterygota</taxon>
        <taxon>Neoptera</taxon>
        <taxon>Paraneoptera</taxon>
        <taxon>Psocodea</taxon>
        <taxon>Troctomorpha</taxon>
        <taxon>Phthiraptera</taxon>
        <taxon>Anoplura</taxon>
        <taxon>Polyplacidae</taxon>
        <taxon>Polyplax</taxon>
    </lineage>
</organism>
<dbReference type="Proteomes" id="UP001359485">
    <property type="component" value="Unassembled WGS sequence"/>
</dbReference>
<evidence type="ECO:0008006" key="6">
    <source>
        <dbReference type="Google" id="ProtNLM"/>
    </source>
</evidence>